<dbReference type="Pfam" id="PF14275">
    <property type="entry name" value="DUF4362"/>
    <property type="match status" value="1"/>
</dbReference>
<name>A0AA42BQP5_9BACI</name>
<protein>
    <submittedName>
        <fullName evidence="2">DUF4362 domain-containing protein</fullName>
    </submittedName>
</protein>
<dbReference type="AlphaFoldDB" id="A0AA42BQP5"/>
<evidence type="ECO:0000313" key="3">
    <source>
        <dbReference type="Proteomes" id="UP001156102"/>
    </source>
</evidence>
<sequence>MKLSSLLSLSAAALLAGCTGSYTPKETDIVEKHGTYQNAGRLKEFLDHVEAGKKDHIRLVRYTKEGDPVLQDLSFDGKIISYAEDATYDKYGGGKSEQICKSLQLDSQKQAYILTGCSKNEEIAVFPFPGVLD</sequence>
<evidence type="ECO:0000313" key="2">
    <source>
        <dbReference type="EMBL" id="MCP8969611.1"/>
    </source>
</evidence>
<dbReference type="InterPro" id="IPR025372">
    <property type="entry name" value="DUF4362"/>
</dbReference>
<dbReference type="EMBL" id="JANCLT010000007">
    <property type="protein sequence ID" value="MCP8969611.1"/>
    <property type="molecule type" value="Genomic_DNA"/>
</dbReference>
<feature type="chain" id="PRO_5041365707" evidence="1">
    <location>
        <begin position="17"/>
        <end position="133"/>
    </location>
</feature>
<dbReference type="PROSITE" id="PS51257">
    <property type="entry name" value="PROKAR_LIPOPROTEIN"/>
    <property type="match status" value="1"/>
</dbReference>
<dbReference type="Proteomes" id="UP001156102">
    <property type="component" value="Unassembled WGS sequence"/>
</dbReference>
<proteinExistence type="predicted"/>
<keyword evidence="3" id="KW-1185">Reference proteome</keyword>
<reference evidence="2" key="1">
    <citation type="submission" date="2022-07" db="EMBL/GenBank/DDBJ databases">
        <authorList>
            <person name="Li W.-J."/>
            <person name="Deng Q.-Q."/>
        </authorList>
    </citation>
    <scope>NUCLEOTIDE SEQUENCE</scope>
    <source>
        <strain evidence="2">SYSU M60031</strain>
    </source>
</reference>
<accession>A0AA42BQP5</accession>
<gene>
    <name evidence="2" type="ORF">NK662_13845</name>
</gene>
<comment type="caution">
    <text evidence="2">The sequence shown here is derived from an EMBL/GenBank/DDBJ whole genome shotgun (WGS) entry which is preliminary data.</text>
</comment>
<evidence type="ECO:0000256" key="1">
    <source>
        <dbReference type="SAM" id="SignalP"/>
    </source>
</evidence>
<organism evidence="2 3">
    <name type="scientific">Ectobacillus ponti</name>
    <dbReference type="NCBI Taxonomy" id="2961894"/>
    <lineage>
        <taxon>Bacteria</taxon>
        <taxon>Bacillati</taxon>
        <taxon>Bacillota</taxon>
        <taxon>Bacilli</taxon>
        <taxon>Bacillales</taxon>
        <taxon>Bacillaceae</taxon>
        <taxon>Ectobacillus</taxon>
    </lineage>
</organism>
<keyword evidence="1" id="KW-0732">Signal</keyword>
<dbReference type="RefSeq" id="WP_254759534.1">
    <property type="nucleotide sequence ID" value="NZ_JANCLT010000007.1"/>
</dbReference>
<feature type="signal peptide" evidence="1">
    <location>
        <begin position="1"/>
        <end position="16"/>
    </location>
</feature>